<evidence type="ECO:0000256" key="1">
    <source>
        <dbReference type="SAM" id="MobiDB-lite"/>
    </source>
</evidence>
<dbReference type="Gene3D" id="2.60.40.1260">
    <property type="entry name" value="Lamin Tail domain"/>
    <property type="match status" value="2"/>
</dbReference>
<accession>A0ABY7H363</accession>
<keyword evidence="4" id="KW-1185">Reference proteome</keyword>
<name>A0ABY7H363_9BACT</name>
<feature type="domain" description="LTD" evidence="2">
    <location>
        <begin position="291"/>
        <end position="394"/>
    </location>
</feature>
<feature type="region of interest" description="Disordered" evidence="1">
    <location>
        <begin position="1"/>
        <end position="47"/>
    </location>
</feature>
<dbReference type="PROSITE" id="PS51841">
    <property type="entry name" value="LTD"/>
    <property type="match status" value="2"/>
</dbReference>
<protein>
    <submittedName>
        <fullName evidence="3">Lamin tail domain-containing protein</fullName>
    </submittedName>
</protein>
<dbReference type="Proteomes" id="UP001164459">
    <property type="component" value="Chromosome"/>
</dbReference>
<dbReference type="InterPro" id="IPR036415">
    <property type="entry name" value="Lamin_tail_dom_sf"/>
</dbReference>
<reference evidence="3" key="1">
    <citation type="submission" date="2022-11" db="EMBL/GenBank/DDBJ databases">
        <title>Minimal conservation of predation-associated metabolite biosynthetic gene clusters underscores biosynthetic potential of Myxococcota including descriptions for ten novel species: Archangium lansinium sp. nov., Myxococcus landrumus sp. nov., Nannocystis bai.</title>
        <authorList>
            <person name="Ahearne A."/>
            <person name="Stevens C."/>
            <person name="Dowd S."/>
        </authorList>
    </citation>
    <scope>NUCLEOTIDE SEQUENCE</scope>
    <source>
        <strain evidence="3">Fl3</strain>
    </source>
</reference>
<dbReference type="EMBL" id="CP114040">
    <property type="protein sequence ID" value="WAS93672.1"/>
    <property type="molecule type" value="Genomic_DNA"/>
</dbReference>
<feature type="domain" description="LTD" evidence="2">
    <location>
        <begin position="95"/>
        <end position="209"/>
    </location>
</feature>
<dbReference type="Pfam" id="PF00932">
    <property type="entry name" value="LTD"/>
    <property type="match status" value="2"/>
</dbReference>
<gene>
    <name evidence="3" type="ORF">O0S08_46665</name>
</gene>
<dbReference type="InterPro" id="IPR001322">
    <property type="entry name" value="Lamin_tail_dom"/>
</dbReference>
<evidence type="ECO:0000259" key="2">
    <source>
        <dbReference type="PROSITE" id="PS51841"/>
    </source>
</evidence>
<dbReference type="SUPFAM" id="SSF74853">
    <property type="entry name" value="Lamin A/C globular tail domain"/>
    <property type="match status" value="2"/>
</dbReference>
<sequence length="426" mass="43783">MNNATTDDAPMEATSEAGTEPDDGTTTTGGDEPQVTSEGPGAASVCGDGVVEGDELCDGAEVGGMSCADVDPGFVGPLNCASDCLSFDVSECEGSPIEWVVTLNELTSKGAESGPYAGRGDAIELLNAGGAPADLSGWQLSDEPMLPDDKTYVFPAGTTLMPGERLVLVELDPMTGEGELPFGLSSNTEETLTLVDGDDAVIDALTFEGVAAMVSWCRLPDGIGSWGHCEQTLGAANTEALTICGNGVREGSEACDGLDVGAAKCADRGFTAGAMTCTPQCLLDTSMCMSDVMATINELESTNDDIELFNAGAVPVDMSGWILTDKALDGSYDLVADVEKLVFAAGTKLAPGQFMVVKKGKNPGLHEFGLSSDGDTVTLLKPDLTPVSQVTYGFEQATLSFCRIADGPEGSWSPGCKPTLGAANSK</sequence>
<dbReference type="RefSeq" id="WP_269036015.1">
    <property type="nucleotide sequence ID" value="NZ_CP114040.1"/>
</dbReference>
<proteinExistence type="predicted"/>
<evidence type="ECO:0000313" key="4">
    <source>
        <dbReference type="Proteomes" id="UP001164459"/>
    </source>
</evidence>
<evidence type="ECO:0000313" key="3">
    <source>
        <dbReference type="EMBL" id="WAS93672.1"/>
    </source>
</evidence>
<organism evidence="3 4">
    <name type="scientific">Nannocystis punicea</name>
    <dbReference type="NCBI Taxonomy" id="2995304"/>
    <lineage>
        <taxon>Bacteria</taxon>
        <taxon>Pseudomonadati</taxon>
        <taxon>Myxococcota</taxon>
        <taxon>Polyangia</taxon>
        <taxon>Nannocystales</taxon>
        <taxon>Nannocystaceae</taxon>
        <taxon>Nannocystis</taxon>
    </lineage>
</organism>
<feature type="compositionally biased region" description="Low complexity" evidence="1">
    <location>
        <begin position="24"/>
        <end position="33"/>
    </location>
</feature>